<evidence type="ECO:0000313" key="3">
    <source>
        <dbReference type="Proteomes" id="UP001629536"/>
    </source>
</evidence>
<dbReference type="InterPro" id="IPR004443">
    <property type="entry name" value="YjeF_N_dom"/>
</dbReference>
<dbReference type="Proteomes" id="UP001629536">
    <property type="component" value="Unassembled WGS sequence"/>
</dbReference>
<dbReference type="PROSITE" id="PS51385">
    <property type="entry name" value="YJEF_N"/>
    <property type="match status" value="1"/>
</dbReference>
<keyword evidence="2" id="KW-0413">Isomerase</keyword>
<sequence length="219" mass="25110">MSYILRDEFTRLKKYNIEELGIKPEIIIENQALKVLKNIDLIRRNTFAIVCGLTNNGAIGLAIARNLLALGKQVEIYIIDNKEGITEDFEYQFNLVKKLNIKINDLETLEELQNLSSDLNRVNTIIDAITGLEYKFIFNGTTEYIIDTINKSRIYTISVDIPSGLDSDDENSNLKCIDSDVIVTFHKLKKGLNKKHRINNIEIIVENIGLFERGKNVRY</sequence>
<comment type="caution">
    <text evidence="2">The sequence shown here is derived from an EMBL/GenBank/DDBJ whole genome shotgun (WGS) entry which is preliminary data.</text>
</comment>
<dbReference type="InterPro" id="IPR036652">
    <property type="entry name" value="YjeF_N_dom_sf"/>
</dbReference>
<dbReference type="EMBL" id="JBFNFH010000001">
    <property type="protein sequence ID" value="MFM1524207.1"/>
    <property type="molecule type" value="Genomic_DNA"/>
</dbReference>
<proteinExistence type="predicted"/>
<organism evidence="2 3">
    <name type="scientific">Helcococcus bovis</name>
    <dbReference type="NCBI Taxonomy" id="3153252"/>
    <lineage>
        <taxon>Bacteria</taxon>
        <taxon>Bacillati</taxon>
        <taxon>Bacillota</taxon>
        <taxon>Tissierellia</taxon>
        <taxon>Tissierellales</taxon>
        <taxon>Peptoniphilaceae</taxon>
        <taxon>Helcococcus</taxon>
    </lineage>
</organism>
<evidence type="ECO:0000259" key="1">
    <source>
        <dbReference type="PROSITE" id="PS51385"/>
    </source>
</evidence>
<keyword evidence="3" id="KW-1185">Reference proteome</keyword>
<evidence type="ECO:0000313" key="2">
    <source>
        <dbReference type="EMBL" id="MFM1524207.1"/>
    </source>
</evidence>
<dbReference type="NCBIfam" id="TIGR00197">
    <property type="entry name" value="yjeF_nterm"/>
    <property type="match status" value="1"/>
</dbReference>
<dbReference type="SUPFAM" id="SSF64153">
    <property type="entry name" value="YjeF N-terminal domain-like"/>
    <property type="match status" value="1"/>
</dbReference>
<dbReference type="GO" id="GO:0052856">
    <property type="term" value="F:NAD(P)HX epimerase activity"/>
    <property type="evidence" value="ECO:0007669"/>
    <property type="project" value="UniProtKB-EC"/>
</dbReference>
<feature type="domain" description="YjeF N-terminal" evidence="1">
    <location>
        <begin position="9"/>
        <end position="216"/>
    </location>
</feature>
<name>A0ABW9F4G6_9FIRM</name>
<dbReference type="Gene3D" id="3.40.50.10260">
    <property type="entry name" value="YjeF N-terminal domain"/>
    <property type="match status" value="1"/>
</dbReference>
<protein>
    <submittedName>
        <fullName evidence="2">NAD(P)H-hydrate epimerase</fullName>
        <ecNumber evidence="2">5.1.99.6</ecNumber>
    </submittedName>
</protein>
<dbReference type="RefSeq" id="WP_408104338.1">
    <property type="nucleotide sequence ID" value="NZ_JBFNFH010000001.1"/>
</dbReference>
<reference evidence="2 3" key="1">
    <citation type="journal article" date="2024" name="Front. Microbiol.">
        <title>Pangenomic and biochemical analyses of Helcococcus ovis reveal widespread tetracycline resistance and a novel bacterial species, Helcococcus bovis.</title>
        <authorList>
            <person name="Cunha F."/>
            <person name="Zhai Y."/>
            <person name="Casaro S."/>
            <person name="Jones K.L."/>
            <person name="Hernandez M."/>
            <person name="Bisinotto R.S."/>
            <person name="Kariyawasam S."/>
            <person name="Brown M.B."/>
            <person name="Phillips A."/>
            <person name="Jeong K.C."/>
            <person name="Galvao K.N."/>
        </authorList>
    </citation>
    <scope>NUCLEOTIDE SEQUENCE [LARGE SCALE GENOMIC DNA]</scope>
    <source>
        <strain evidence="2 3">KG197</strain>
    </source>
</reference>
<gene>
    <name evidence="2" type="ORF">ABGF40_00795</name>
</gene>
<dbReference type="Pfam" id="PF03853">
    <property type="entry name" value="YjeF_N"/>
    <property type="match status" value="1"/>
</dbReference>
<accession>A0ABW9F4G6</accession>
<dbReference type="EC" id="5.1.99.6" evidence="2"/>